<dbReference type="InterPro" id="IPR002616">
    <property type="entry name" value="tRNA_ribo_trans-like"/>
</dbReference>
<feature type="binding site" evidence="6">
    <location>
        <position position="121"/>
    </location>
    <ligand>
        <name>substrate</name>
    </ligand>
</feature>
<dbReference type="InterPro" id="IPR036511">
    <property type="entry name" value="TGT-like_sf"/>
</dbReference>
<dbReference type="UniPathway" id="UPA00393"/>
<dbReference type="EMBL" id="DTCA01000146">
    <property type="protein sequence ID" value="HGM07691.1"/>
    <property type="molecule type" value="Genomic_DNA"/>
</dbReference>
<gene>
    <name evidence="6 8" type="primary">tgtA</name>
    <name evidence="8" type="ORF">ENU31_04715</name>
</gene>
<name>A0A7C4H374_9CREN</name>
<comment type="catalytic activity">
    <reaction evidence="6">
        <text>guanosine(15) in tRNA + 7-cyano-7-carbaguanine = 7-cyano-7-carbaguanosine(15) in tRNA + guanine</text>
        <dbReference type="Rhea" id="RHEA:43164"/>
        <dbReference type="Rhea" id="RHEA-COMP:10371"/>
        <dbReference type="Rhea" id="RHEA-COMP:10372"/>
        <dbReference type="ChEBI" id="CHEBI:16235"/>
        <dbReference type="ChEBI" id="CHEBI:45075"/>
        <dbReference type="ChEBI" id="CHEBI:74269"/>
        <dbReference type="ChEBI" id="CHEBI:82850"/>
        <dbReference type="EC" id="2.4.2.48"/>
    </reaction>
</comment>
<dbReference type="InterPro" id="IPR050076">
    <property type="entry name" value="ArchSynthase1/Queuine_TRR"/>
</dbReference>
<comment type="pathway">
    <text evidence="6">tRNA modification; archaeosine-tRNA biosynthesis.</text>
</comment>
<evidence type="ECO:0000256" key="4">
    <source>
        <dbReference type="ARBA" id="ARBA00022723"/>
    </source>
</evidence>
<dbReference type="GO" id="GO:0005737">
    <property type="term" value="C:cytoplasm"/>
    <property type="evidence" value="ECO:0007669"/>
    <property type="project" value="TreeGrafter"/>
</dbReference>
<comment type="caution">
    <text evidence="6">Lacks conserved residue(s) required for the propagation of feature annotation.</text>
</comment>
<dbReference type="PANTHER" id="PTHR46499">
    <property type="entry name" value="QUEUINE TRNA-RIBOSYLTRANSFERASE"/>
    <property type="match status" value="1"/>
</dbReference>
<dbReference type="GO" id="GO:0002099">
    <property type="term" value="P:tRNA wobble guanine modification"/>
    <property type="evidence" value="ECO:0007669"/>
    <property type="project" value="TreeGrafter"/>
</dbReference>
<keyword evidence="1 6" id="KW-0328">Glycosyltransferase</keyword>
<evidence type="ECO:0000256" key="2">
    <source>
        <dbReference type="ARBA" id="ARBA00022679"/>
    </source>
</evidence>
<protein>
    <recommendedName>
        <fullName evidence="6">tRNA-guanine(15) transglycosylase</fullName>
        <ecNumber evidence="6">2.4.2.48</ecNumber>
    </recommendedName>
    <alternativeName>
        <fullName evidence="6">7-cyano-7-deazaguanine tRNA-ribosyltransferase</fullName>
    </alternativeName>
    <alternativeName>
        <fullName evidence="6">Archaeal tRNA-guanine transglycosylase</fullName>
    </alternativeName>
</protein>
<keyword evidence="5 6" id="KW-0862">Zinc</keyword>
<dbReference type="GO" id="GO:0016763">
    <property type="term" value="F:pentosyltransferase activity"/>
    <property type="evidence" value="ECO:0007669"/>
    <property type="project" value="UniProtKB-UniRule"/>
</dbReference>
<comment type="similarity">
    <text evidence="6">Belongs to the archaeosine tRNA-ribosyltransferase family.</text>
</comment>
<dbReference type="AlphaFoldDB" id="A0A7C4H374"/>
<reference evidence="8" key="1">
    <citation type="journal article" date="2020" name="mSystems">
        <title>Genome- and Community-Level Interaction Insights into Carbon Utilization and Element Cycling Functions of Hydrothermarchaeota in Hydrothermal Sediment.</title>
        <authorList>
            <person name="Zhou Z."/>
            <person name="Liu Y."/>
            <person name="Xu W."/>
            <person name="Pan J."/>
            <person name="Luo Z.H."/>
            <person name="Li M."/>
        </authorList>
    </citation>
    <scope>NUCLEOTIDE SEQUENCE [LARGE SCALE GENOMIC DNA]</scope>
    <source>
        <strain evidence="8">SpSt-658</strain>
    </source>
</reference>
<evidence type="ECO:0000256" key="5">
    <source>
        <dbReference type="ARBA" id="ARBA00022833"/>
    </source>
</evidence>
<dbReference type="HAMAP" id="MF_01634">
    <property type="entry name" value="TgtA_arch"/>
    <property type="match status" value="1"/>
</dbReference>
<evidence type="ECO:0000256" key="3">
    <source>
        <dbReference type="ARBA" id="ARBA00022694"/>
    </source>
</evidence>
<evidence type="ECO:0000259" key="7">
    <source>
        <dbReference type="Pfam" id="PF01702"/>
    </source>
</evidence>
<dbReference type="EC" id="2.4.2.48" evidence="6"/>
<dbReference type="PANTHER" id="PTHR46499:SF1">
    <property type="entry name" value="QUEUINE TRNA-RIBOSYLTRANSFERASE"/>
    <property type="match status" value="1"/>
</dbReference>
<comment type="function">
    <text evidence="6">Exchanges the guanine residue with 7-cyano-7-deazaguanine (preQ0) at position 15 in the dihydrouridine loop (D-loop) of archaeal tRNAs.</text>
</comment>
<keyword evidence="2 6" id="KW-0808">Transferase</keyword>
<dbReference type="GO" id="GO:0008270">
    <property type="term" value="F:zinc ion binding"/>
    <property type="evidence" value="ECO:0007669"/>
    <property type="project" value="UniProtKB-UniRule"/>
</dbReference>
<feature type="binding site" evidence="6">
    <location>
        <position position="277"/>
    </location>
    <ligand>
        <name>Zn(2+)</name>
        <dbReference type="ChEBI" id="CHEBI:29105"/>
    </ligand>
</feature>
<comment type="caution">
    <text evidence="8">The sequence shown here is derived from an EMBL/GenBank/DDBJ whole genome shotgun (WGS) entry which is preliminary data.</text>
</comment>
<dbReference type="SUPFAM" id="SSF51713">
    <property type="entry name" value="tRNA-guanine transglycosylase"/>
    <property type="match status" value="1"/>
</dbReference>
<comment type="cofactor">
    <cofactor evidence="6">
        <name>Zn(2+)</name>
        <dbReference type="ChEBI" id="CHEBI:29105"/>
    </cofactor>
    <text evidence="6">Binds 1 zinc ion per subunit.</text>
</comment>
<sequence length="529" mass="61071">MDCFEVKDVDLAARIGKIKTKRGVIETPYIFPVVDPTLKNQFVSLNDIRRIGFNAIITNAYLLKKRLQKVEDIHSVLNFDGVVMTDSGAYQLLRYGNIDITNVEIVNYQCEIGSDIGVILDVPTPYDAPYEKALESAEITFQRAIEVRDIIEKCTNALWTLPIQGGTHLEILQKYAIKSDSIVGYGYSLFALGSPTTLLENYMFDKVIEMIVTVRLNIRPSYPLHLFGAGHPLIMPFAIALGVDIMDSASYILYAKDGRYMTRKGTYAVKELSYFPCSCPVCSKYTVEEFNKLPKQDKWKLLALHNLYTLFRELNEIKECIKEGRLWEYLEEKARSHPAAKRAFETIKKNLEYIYRRTPREKPKGKALFILSEDSIYNPKLMLARRDILSRISRIPTKKKCIIFAPLTTKSSPKGLYKATTKECHLYFYYPILGLIPYTLINSYPFSQFEAYNEFSYSVIKDLAYTFIEYIMNLYKNLTHIVEVTLYIQNNVEWQYRFAETVKEYLQILNQKGIGIKIKILNLGNNPTY</sequence>
<dbReference type="NCBIfam" id="TIGR00449">
    <property type="entry name" value="tgt_general"/>
    <property type="match status" value="1"/>
</dbReference>
<evidence type="ECO:0000256" key="6">
    <source>
        <dbReference type="HAMAP-Rule" id="MF_01634"/>
    </source>
</evidence>
<dbReference type="NCBIfam" id="TIGR00432">
    <property type="entry name" value="arcsn_tRNA_tgt"/>
    <property type="match status" value="1"/>
</dbReference>
<keyword evidence="4 6" id="KW-0479">Metal-binding</keyword>
<dbReference type="Gene3D" id="3.20.20.105">
    <property type="entry name" value="Queuine tRNA-ribosyltransferase-like"/>
    <property type="match status" value="1"/>
</dbReference>
<evidence type="ECO:0000313" key="8">
    <source>
        <dbReference type="EMBL" id="HGM07691.1"/>
    </source>
</evidence>
<dbReference type="Pfam" id="PF01702">
    <property type="entry name" value="TGT"/>
    <property type="match status" value="1"/>
</dbReference>
<feature type="active site" description="Nucleophile" evidence="6">
    <location>
        <position position="86"/>
    </location>
</feature>
<accession>A0A7C4H374</accession>
<feature type="binding site" evidence="6">
    <location>
        <position position="282"/>
    </location>
    <ligand>
        <name>Zn(2+)</name>
        <dbReference type="ChEBI" id="CHEBI:29105"/>
    </ligand>
</feature>
<evidence type="ECO:0000256" key="1">
    <source>
        <dbReference type="ARBA" id="ARBA00022676"/>
    </source>
</evidence>
<organism evidence="8">
    <name type="scientific">Ignisphaera aggregans</name>
    <dbReference type="NCBI Taxonomy" id="334771"/>
    <lineage>
        <taxon>Archaea</taxon>
        <taxon>Thermoproteota</taxon>
        <taxon>Thermoprotei</taxon>
        <taxon>Desulfurococcales</taxon>
        <taxon>Desulfurococcaceae</taxon>
        <taxon>Ignisphaera</taxon>
    </lineage>
</organism>
<dbReference type="InterPro" id="IPR004804">
    <property type="entry name" value="TgtA"/>
</dbReference>
<dbReference type="SUPFAM" id="SSF88802">
    <property type="entry name" value="Pre-PUA domain"/>
    <property type="match status" value="1"/>
</dbReference>
<feature type="domain" description="tRNA-guanine(15) transglycosylase-like" evidence="7">
    <location>
        <begin position="12"/>
        <end position="338"/>
    </location>
</feature>
<proteinExistence type="inferred from homology"/>
<keyword evidence="3 6" id="KW-0819">tRNA processing</keyword>
<feature type="binding site" evidence="6">
    <location>
        <position position="279"/>
    </location>
    <ligand>
        <name>Zn(2+)</name>
        <dbReference type="ChEBI" id="CHEBI:29105"/>
    </ligand>
</feature>